<gene>
    <name evidence="1" type="ORF">QBC41DRAFT_270494</name>
</gene>
<dbReference type="EMBL" id="JAULSY010000021">
    <property type="protein sequence ID" value="KAK0671449.1"/>
    <property type="molecule type" value="Genomic_DNA"/>
</dbReference>
<name>A0AA40DEN4_9PEZI</name>
<evidence type="ECO:0000313" key="2">
    <source>
        <dbReference type="Proteomes" id="UP001174997"/>
    </source>
</evidence>
<sequence>MASETTPPVEPQVDNTVTAAPVTWESTIKGYFLPSDVECMLNAGGFDLSDKDDVSAYAPQIYVRVKNKTMPKQMPPFTQQNPDPAHPLWTDEMCANFKGWMDGGFP</sequence>
<accession>A0AA40DEN4</accession>
<comment type="caution">
    <text evidence="1">The sequence shown here is derived from an EMBL/GenBank/DDBJ whole genome shotgun (WGS) entry which is preliminary data.</text>
</comment>
<proteinExistence type="predicted"/>
<evidence type="ECO:0000313" key="1">
    <source>
        <dbReference type="EMBL" id="KAK0671449.1"/>
    </source>
</evidence>
<protein>
    <submittedName>
        <fullName evidence="1">Uncharacterized protein</fullName>
    </submittedName>
</protein>
<dbReference type="Proteomes" id="UP001174997">
    <property type="component" value="Unassembled WGS sequence"/>
</dbReference>
<organism evidence="1 2">
    <name type="scientific">Cercophora samala</name>
    <dbReference type="NCBI Taxonomy" id="330535"/>
    <lineage>
        <taxon>Eukaryota</taxon>
        <taxon>Fungi</taxon>
        <taxon>Dikarya</taxon>
        <taxon>Ascomycota</taxon>
        <taxon>Pezizomycotina</taxon>
        <taxon>Sordariomycetes</taxon>
        <taxon>Sordariomycetidae</taxon>
        <taxon>Sordariales</taxon>
        <taxon>Lasiosphaeriaceae</taxon>
        <taxon>Cercophora</taxon>
    </lineage>
</organism>
<dbReference type="AlphaFoldDB" id="A0AA40DEN4"/>
<keyword evidence="2" id="KW-1185">Reference proteome</keyword>
<reference evidence="1" key="1">
    <citation type="submission" date="2023-06" db="EMBL/GenBank/DDBJ databases">
        <title>Genome-scale phylogeny and comparative genomics of the fungal order Sordariales.</title>
        <authorList>
            <consortium name="Lawrence Berkeley National Laboratory"/>
            <person name="Hensen N."/>
            <person name="Bonometti L."/>
            <person name="Westerberg I."/>
            <person name="Brannstrom I.O."/>
            <person name="Guillou S."/>
            <person name="Cros-Aarteil S."/>
            <person name="Calhoun S."/>
            <person name="Haridas S."/>
            <person name="Kuo A."/>
            <person name="Mondo S."/>
            <person name="Pangilinan J."/>
            <person name="Riley R."/>
            <person name="Labutti K."/>
            <person name="Andreopoulos B."/>
            <person name="Lipzen A."/>
            <person name="Chen C."/>
            <person name="Yanf M."/>
            <person name="Daum C."/>
            <person name="Ng V."/>
            <person name="Clum A."/>
            <person name="Steindorff A."/>
            <person name="Ohm R."/>
            <person name="Martin F."/>
            <person name="Silar P."/>
            <person name="Natvig D."/>
            <person name="Lalanne C."/>
            <person name="Gautier V."/>
            <person name="Ament-Velasquez S.L."/>
            <person name="Kruys A."/>
            <person name="Hutchinson M.I."/>
            <person name="Powell A.J."/>
            <person name="Barry K."/>
            <person name="Miller A.N."/>
            <person name="Grigoriev I.V."/>
            <person name="Debuchy R."/>
            <person name="Gladieux P."/>
            <person name="Thoren M.H."/>
            <person name="Johannesson H."/>
        </authorList>
    </citation>
    <scope>NUCLEOTIDE SEQUENCE</scope>
    <source>
        <strain evidence="1">CBS 307.81</strain>
    </source>
</reference>